<dbReference type="EMBL" id="ML210192">
    <property type="protein sequence ID" value="TFK24996.1"/>
    <property type="molecule type" value="Genomic_DNA"/>
</dbReference>
<dbReference type="Proteomes" id="UP000307440">
    <property type="component" value="Unassembled WGS sequence"/>
</dbReference>
<feature type="signal peptide" evidence="1">
    <location>
        <begin position="1"/>
        <end position="18"/>
    </location>
</feature>
<evidence type="ECO:0000256" key="1">
    <source>
        <dbReference type="SAM" id="SignalP"/>
    </source>
</evidence>
<keyword evidence="1" id="KW-0732">Signal</keyword>
<evidence type="ECO:0000313" key="2">
    <source>
        <dbReference type="EMBL" id="TFK24996.1"/>
    </source>
</evidence>
<reference evidence="2 3" key="1">
    <citation type="journal article" date="2019" name="Nat. Ecol. Evol.">
        <title>Megaphylogeny resolves global patterns of mushroom evolution.</title>
        <authorList>
            <person name="Varga T."/>
            <person name="Krizsan K."/>
            <person name="Foldi C."/>
            <person name="Dima B."/>
            <person name="Sanchez-Garcia M."/>
            <person name="Sanchez-Ramirez S."/>
            <person name="Szollosi G.J."/>
            <person name="Szarkandi J.G."/>
            <person name="Papp V."/>
            <person name="Albert L."/>
            <person name="Andreopoulos W."/>
            <person name="Angelini C."/>
            <person name="Antonin V."/>
            <person name="Barry K.W."/>
            <person name="Bougher N.L."/>
            <person name="Buchanan P."/>
            <person name="Buyck B."/>
            <person name="Bense V."/>
            <person name="Catcheside P."/>
            <person name="Chovatia M."/>
            <person name="Cooper J."/>
            <person name="Damon W."/>
            <person name="Desjardin D."/>
            <person name="Finy P."/>
            <person name="Geml J."/>
            <person name="Haridas S."/>
            <person name="Hughes K."/>
            <person name="Justo A."/>
            <person name="Karasinski D."/>
            <person name="Kautmanova I."/>
            <person name="Kiss B."/>
            <person name="Kocsube S."/>
            <person name="Kotiranta H."/>
            <person name="LaButti K.M."/>
            <person name="Lechner B.E."/>
            <person name="Liimatainen K."/>
            <person name="Lipzen A."/>
            <person name="Lukacs Z."/>
            <person name="Mihaltcheva S."/>
            <person name="Morgado L.N."/>
            <person name="Niskanen T."/>
            <person name="Noordeloos M.E."/>
            <person name="Ohm R.A."/>
            <person name="Ortiz-Santana B."/>
            <person name="Ovrebo C."/>
            <person name="Racz N."/>
            <person name="Riley R."/>
            <person name="Savchenko A."/>
            <person name="Shiryaev A."/>
            <person name="Soop K."/>
            <person name="Spirin V."/>
            <person name="Szebenyi C."/>
            <person name="Tomsovsky M."/>
            <person name="Tulloss R.E."/>
            <person name="Uehling J."/>
            <person name="Grigoriev I.V."/>
            <person name="Vagvolgyi C."/>
            <person name="Papp T."/>
            <person name="Martin F.M."/>
            <person name="Miettinen O."/>
            <person name="Hibbett D.S."/>
            <person name="Nagy L.G."/>
        </authorList>
    </citation>
    <scope>NUCLEOTIDE SEQUENCE [LARGE SCALE GENOMIC DNA]</scope>
    <source>
        <strain evidence="2 3">CBS 121175</strain>
    </source>
</reference>
<dbReference type="AlphaFoldDB" id="A0A5C3KWS9"/>
<name>A0A5C3KWS9_COPMA</name>
<proteinExistence type="predicted"/>
<protein>
    <recommendedName>
        <fullName evidence="4">Secreted protein</fullName>
    </recommendedName>
</protein>
<organism evidence="2 3">
    <name type="scientific">Coprinopsis marcescibilis</name>
    <name type="common">Agaric fungus</name>
    <name type="synonym">Psathyrella marcescibilis</name>
    <dbReference type="NCBI Taxonomy" id="230819"/>
    <lineage>
        <taxon>Eukaryota</taxon>
        <taxon>Fungi</taxon>
        <taxon>Dikarya</taxon>
        <taxon>Basidiomycota</taxon>
        <taxon>Agaricomycotina</taxon>
        <taxon>Agaricomycetes</taxon>
        <taxon>Agaricomycetidae</taxon>
        <taxon>Agaricales</taxon>
        <taxon>Agaricineae</taxon>
        <taxon>Psathyrellaceae</taxon>
        <taxon>Coprinopsis</taxon>
    </lineage>
</organism>
<evidence type="ECO:0008006" key="4">
    <source>
        <dbReference type="Google" id="ProtNLM"/>
    </source>
</evidence>
<evidence type="ECO:0000313" key="3">
    <source>
        <dbReference type="Proteomes" id="UP000307440"/>
    </source>
</evidence>
<sequence>MLVSLFWVVAFIDSSLRGRKLRITYGCCACLMSAAPLNSSPRSPRTTRLKRVQDVREEKFCRMSRLLAHVTILPWC</sequence>
<feature type="chain" id="PRO_5022745407" description="Secreted protein" evidence="1">
    <location>
        <begin position="19"/>
        <end position="76"/>
    </location>
</feature>
<keyword evidence="3" id="KW-1185">Reference proteome</keyword>
<accession>A0A5C3KWS9</accession>
<gene>
    <name evidence="2" type="ORF">FA15DRAFT_384638</name>
</gene>